<dbReference type="Proteomes" id="UP000248806">
    <property type="component" value="Unassembled WGS sequence"/>
</dbReference>
<dbReference type="EMBL" id="QKUF01000006">
    <property type="protein sequence ID" value="PZW31313.1"/>
    <property type="molecule type" value="Genomic_DNA"/>
</dbReference>
<comment type="caution">
    <text evidence="1">The sequence shown here is derived from an EMBL/GenBank/DDBJ whole genome shotgun (WGS) entry which is preliminary data.</text>
</comment>
<name>A0A326UAB5_THEHA</name>
<dbReference type="AlphaFoldDB" id="A0A326UAB5"/>
<evidence type="ECO:0000313" key="2">
    <source>
        <dbReference type="Proteomes" id="UP000248806"/>
    </source>
</evidence>
<accession>A0A326UAB5</accession>
<organism evidence="1 2">
    <name type="scientific">Thermosporothrix hazakensis</name>
    <dbReference type="NCBI Taxonomy" id="644383"/>
    <lineage>
        <taxon>Bacteria</taxon>
        <taxon>Bacillati</taxon>
        <taxon>Chloroflexota</taxon>
        <taxon>Ktedonobacteria</taxon>
        <taxon>Ktedonobacterales</taxon>
        <taxon>Thermosporotrichaceae</taxon>
        <taxon>Thermosporothrix</taxon>
    </lineage>
</organism>
<proteinExistence type="predicted"/>
<protein>
    <submittedName>
        <fullName evidence="1">Uncharacterized protein</fullName>
    </submittedName>
</protein>
<gene>
    <name evidence="1" type="ORF">EI42_02410</name>
</gene>
<reference evidence="1 2" key="1">
    <citation type="submission" date="2018-06" db="EMBL/GenBank/DDBJ databases">
        <title>Genomic Encyclopedia of Archaeal and Bacterial Type Strains, Phase II (KMG-II): from individual species to whole genera.</title>
        <authorList>
            <person name="Goeker M."/>
        </authorList>
    </citation>
    <scope>NUCLEOTIDE SEQUENCE [LARGE SCALE GENOMIC DNA]</scope>
    <source>
        <strain evidence="1 2">ATCC BAA-1881</strain>
    </source>
</reference>
<evidence type="ECO:0000313" key="1">
    <source>
        <dbReference type="EMBL" id="PZW31313.1"/>
    </source>
</evidence>
<keyword evidence="2" id="KW-1185">Reference proteome</keyword>
<sequence length="97" mass="10761">MFYPGTMQWGGIAETRSEPWGQLSSHILGQDHCGANGAWIVQFEQASGFGYANYRTVKAYGGMLECGSLGHDYYVSTQHYVKAGSSTVGFWENQWNP</sequence>